<dbReference type="InterPro" id="IPR012677">
    <property type="entry name" value="Nucleotide-bd_a/b_plait_sf"/>
</dbReference>
<evidence type="ECO:0000313" key="4">
    <source>
        <dbReference type="Proteomes" id="UP000231407"/>
    </source>
</evidence>
<feature type="domain" description="RRM" evidence="2">
    <location>
        <begin position="7"/>
        <end position="84"/>
    </location>
</feature>
<dbReference type="SUPFAM" id="SSF54928">
    <property type="entry name" value="RNA-binding domain, RBD"/>
    <property type="match status" value="1"/>
</dbReference>
<evidence type="ECO:0000256" key="1">
    <source>
        <dbReference type="ARBA" id="ARBA00022884"/>
    </source>
</evidence>
<dbReference type="GO" id="GO:0003723">
    <property type="term" value="F:RNA binding"/>
    <property type="evidence" value="ECO:0007669"/>
    <property type="project" value="UniProtKB-KW"/>
</dbReference>
<reference evidence="4" key="1">
    <citation type="submission" date="2017-09" db="EMBL/GenBank/DDBJ databases">
        <title>Depth-based differentiation of microbial function through sediment-hosted aquifers and enrichment of novel symbionts in the deep terrestrial subsurface.</title>
        <authorList>
            <person name="Probst A.J."/>
            <person name="Ladd B."/>
            <person name="Jarett J.K."/>
            <person name="Geller-Mcgrath D.E."/>
            <person name="Sieber C.M.K."/>
            <person name="Emerson J.B."/>
            <person name="Anantharaman K."/>
            <person name="Thomas B.C."/>
            <person name="Malmstrom R."/>
            <person name="Stieglmeier M."/>
            <person name="Klingl A."/>
            <person name="Woyke T."/>
            <person name="Ryan C.M."/>
            <person name="Banfield J.F."/>
        </authorList>
    </citation>
    <scope>NUCLEOTIDE SEQUENCE [LARGE SCALE GENOMIC DNA]</scope>
</reference>
<dbReference type="InterPro" id="IPR000504">
    <property type="entry name" value="RRM_dom"/>
</dbReference>
<gene>
    <name evidence="3" type="ORF">COS78_00220</name>
</gene>
<dbReference type="PROSITE" id="PS50102">
    <property type="entry name" value="RRM"/>
    <property type="match status" value="1"/>
</dbReference>
<accession>A0A2M7AT98</accession>
<dbReference type="Gene3D" id="3.30.70.330">
    <property type="match status" value="1"/>
</dbReference>
<dbReference type="PANTHER" id="PTHR48027">
    <property type="entry name" value="HETEROGENEOUS NUCLEAR RIBONUCLEOPROTEIN 87F-RELATED"/>
    <property type="match status" value="1"/>
</dbReference>
<evidence type="ECO:0000259" key="2">
    <source>
        <dbReference type="PROSITE" id="PS50102"/>
    </source>
</evidence>
<dbReference type="AlphaFoldDB" id="A0A2M7AT98"/>
<comment type="caution">
    <text evidence="3">The sequence shown here is derived from an EMBL/GenBank/DDBJ whole genome shotgun (WGS) entry which is preliminary data.</text>
</comment>
<protein>
    <recommendedName>
        <fullName evidence="2">RRM domain-containing protein</fullName>
    </recommendedName>
</protein>
<name>A0A2M7AT98_9BACT</name>
<dbReference type="CDD" id="cd00590">
    <property type="entry name" value="RRM_SF"/>
    <property type="match status" value="1"/>
</dbReference>
<sequence length="157" mass="18041">MANLPNKRLFVGSIPFKFTEGELLTLFVPFGRITALRIIHNQWGKSRGMGYVEYDSLDSAITAKGKMHNFMLQDRTIIVDYAQPDPYLTPEGLARHQEALTRKGHHSVIPNSPVSVKRTEDTFKPKSYWQHQRQSVFDSRFHHAKVGTKFAARTKKK</sequence>
<dbReference type="EMBL" id="PEWA01000002">
    <property type="protein sequence ID" value="PIU73859.1"/>
    <property type="molecule type" value="Genomic_DNA"/>
</dbReference>
<dbReference type="SMART" id="SM00360">
    <property type="entry name" value="RRM"/>
    <property type="match status" value="1"/>
</dbReference>
<proteinExistence type="predicted"/>
<dbReference type="Pfam" id="PF00076">
    <property type="entry name" value="RRM_1"/>
    <property type="match status" value="1"/>
</dbReference>
<keyword evidence="1" id="KW-0694">RNA-binding</keyword>
<dbReference type="Proteomes" id="UP000231407">
    <property type="component" value="Unassembled WGS sequence"/>
</dbReference>
<evidence type="ECO:0000313" key="3">
    <source>
        <dbReference type="EMBL" id="PIU73859.1"/>
    </source>
</evidence>
<dbReference type="InterPro" id="IPR052462">
    <property type="entry name" value="SLIRP/GR-RBP-like"/>
</dbReference>
<dbReference type="InterPro" id="IPR035979">
    <property type="entry name" value="RBD_domain_sf"/>
</dbReference>
<organism evidence="3 4">
    <name type="scientific">Candidatus Shapirobacteria bacterium CG06_land_8_20_14_3_00_40_12</name>
    <dbReference type="NCBI Taxonomy" id="1974881"/>
    <lineage>
        <taxon>Bacteria</taxon>
        <taxon>Candidatus Shapironibacteriota</taxon>
    </lineage>
</organism>